<dbReference type="AlphaFoldDB" id="A0A9Q3H418"/>
<dbReference type="OrthoDB" id="2516643at2759"/>
<name>A0A9Q3H418_9BASI</name>
<dbReference type="SUPFAM" id="SSF56219">
    <property type="entry name" value="DNase I-like"/>
    <property type="match status" value="1"/>
</dbReference>
<dbReference type="Gene3D" id="3.60.10.10">
    <property type="entry name" value="Endonuclease/exonuclease/phosphatase"/>
    <property type="match status" value="1"/>
</dbReference>
<reference evidence="2" key="1">
    <citation type="submission" date="2021-03" db="EMBL/GenBank/DDBJ databases">
        <title>Draft genome sequence of rust myrtle Austropuccinia psidii MF-1, a brazilian biotype.</title>
        <authorList>
            <person name="Quecine M.C."/>
            <person name="Pachon D.M.R."/>
            <person name="Bonatelli M.L."/>
            <person name="Correr F.H."/>
            <person name="Franceschini L.M."/>
            <person name="Leite T.F."/>
            <person name="Margarido G.R.A."/>
            <person name="Almeida C.A."/>
            <person name="Ferrarezi J.A."/>
            <person name="Labate C.A."/>
        </authorList>
    </citation>
    <scope>NUCLEOTIDE SEQUENCE</scope>
    <source>
        <strain evidence="2">MF-1</strain>
    </source>
</reference>
<dbReference type="Pfam" id="PF14529">
    <property type="entry name" value="Exo_endo_phos_2"/>
    <property type="match status" value="1"/>
</dbReference>
<dbReference type="InterPro" id="IPR005135">
    <property type="entry name" value="Endo/exonuclease/phosphatase"/>
</dbReference>
<organism evidence="2 3">
    <name type="scientific">Austropuccinia psidii MF-1</name>
    <dbReference type="NCBI Taxonomy" id="1389203"/>
    <lineage>
        <taxon>Eukaryota</taxon>
        <taxon>Fungi</taxon>
        <taxon>Dikarya</taxon>
        <taxon>Basidiomycota</taxon>
        <taxon>Pucciniomycotina</taxon>
        <taxon>Pucciniomycetes</taxon>
        <taxon>Pucciniales</taxon>
        <taxon>Sphaerophragmiaceae</taxon>
        <taxon>Austropuccinia</taxon>
    </lineage>
</organism>
<evidence type="ECO:0000259" key="1">
    <source>
        <dbReference type="Pfam" id="PF14529"/>
    </source>
</evidence>
<accession>A0A9Q3H418</accession>
<feature type="domain" description="Endonuclease/exonuclease/phosphatase" evidence="1">
    <location>
        <begin position="4"/>
        <end position="99"/>
    </location>
</feature>
<comment type="caution">
    <text evidence="2">The sequence shown here is derived from an EMBL/GenBank/DDBJ whole genome shotgun (WGS) entry which is preliminary data.</text>
</comment>
<dbReference type="GO" id="GO:0003824">
    <property type="term" value="F:catalytic activity"/>
    <property type="evidence" value="ECO:0007669"/>
    <property type="project" value="InterPro"/>
</dbReference>
<sequence length="134" mass="15343">MATNRSDLTNSFIMMDSNLHHPLWNPTKYYHTHTQAQTLIKSRGKKGFHLISPKHTPTLLGPVGKPTTIYLTWANHTTSNIFPVAQVQLNNHSSDHHPILTRITLSHSVPRIPEKHLLMHLNNLDPTLRLKLQQ</sequence>
<evidence type="ECO:0000313" key="2">
    <source>
        <dbReference type="EMBL" id="MBW0491123.1"/>
    </source>
</evidence>
<gene>
    <name evidence="2" type="ORF">O181_030838</name>
</gene>
<proteinExistence type="predicted"/>
<dbReference type="InterPro" id="IPR036691">
    <property type="entry name" value="Endo/exonu/phosph_ase_sf"/>
</dbReference>
<keyword evidence="3" id="KW-1185">Reference proteome</keyword>
<dbReference type="EMBL" id="AVOT02010917">
    <property type="protein sequence ID" value="MBW0491123.1"/>
    <property type="molecule type" value="Genomic_DNA"/>
</dbReference>
<evidence type="ECO:0000313" key="3">
    <source>
        <dbReference type="Proteomes" id="UP000765509"/>
    </source>
</evidence>
<dbReference type="Proteomes" id="UP000765509">
    <property type="component" value="Unassembled WGS sequence"/>
</dbReference>
<protein>
    <recommendedName>
        <fullName evidence="1">Endonuclease/exonuclease/phosphatase domain-containing protein</fullName>
    </recommendedName>
</protein>